<dbReference type="KEGG" id="hro:HELRODRAFT_119237"/>
<dbReference type="InterPro" id="IPR014746">
    <property type="entry name" value="Gln_synth/guanido_kin_cat_dom"/>
</dbReference>
<dbReference type="GO" id="GO:0032543">
    <property type="term" value="P:mitochondrial translation"/>
    <property type="evidence" value="ECO:0000318"/>
    <property type="project" value="GO_Central"/>
</dbReference>
<evidence type="ECO:0000256" key="4">
    <source>
        <dbReference type="ARBA" id="ARBA00022917"/>
    </source>
</evidence>
<dbReference type="InParanoid" id="T1EGM7"/>
<dbReference type="CTD" id="20195727"/>
<sequence>WEAVIGLEIHAQIQAKSKLFSSSKTSFGIPINSAVSFLDASLPGCLPVLNKQCIVAAIKASHALNCSINEVSYFDRKHYFYADLPSGYQITQHKKPVAIGGSLKYLAVDSNFKKVTEKEARLIQIQLEQDSGKSLHDKSKSLIDLNRAGIGLLEIVTQPDFRSAADVVGFVKELQLLLQTIDVCDGKMEEGSLRVDVSVSIRRFGSFCLGTRTEIKNLNSIRSLGRAVSYEISRQIEIKESGYEVQNETRYFHAENDITVPLRDKEGIHDYRFMPEPNLPPLILNTKGKNGTNIEDVLKDFPILPSEQRKKLVDLDHLSLAQSDVLVSHPFLFDIYTECSSNLTMKHHKMEIANFLINEVLYTVNK</sequence>
<dbReference type="GO" id="GO:0016884">
    <property type="term" value="F:carbon-nitrogen ligase activity, with glutamine as amido-N-donor"/>
    <property type="evidence" value="ECO:0007669"/>
    <property type="project" value="InterPro"/>
</dbReference>
<dbReference type="Proteomes" id="UP000015101">
    <property type="component" value="Unassembled WGS sequence"/>
</dbReference>
<dbReference type="GO" id="GO:0005739">
    <property type="term" value="C:mitochondrion"/>
    <property type="evidence" value="ECO:0000318"/>
    <property type="project" value="GO_Central"/>
</dbReference>
<dbReference type="PROSITE" id="PS01234">
    <property type="entry name" value="GATB"/>
    <property type="match status" value="1"/>
</dbReference>
<dbReference type="RefSeq" id="XP_009030656.1">
    <property type="nucleotide sequence ID" value="XM_009032408.1"/>
</dbReference>
<evidence type="ECO:0000256" key="1">
    <source>
        <dbReference type="ARBA" id="ARBA00022598"/>
    </source>
</evidence>
<dbReference type="NCBIfam" id="TIGR00133">
    <property type="entry name" value="gatB"/>
    <property type="match status" value="1"/>
</dbReference>
<dbReference type="FunCoup" id="T1EGM7">
    <property type="interactions" value="895"/>
</dbReference>
<dbReference type="GO" id="GO:0030956">
    <property type="term" value="C:glutamyl-tRNA(Gln) amidotransferase complex"/>
    <property type="evidence" value="ECO:0000318"/>
    <property type="project" value="GO_Central"/>
</dbReference>
<dbReference type="EMBL" id="KB097701">
    <property type="protein sequence ID" value="ESN91250.1"/>
    <property type="molecule type" value="Genomic_DNA"/>
</dbReference>
<reference evidence="7" key="3">
    <citation type="submission" date="2015-06" db="UniProtKB">
        <authorList>
            <consortium name="EnsemblMetazoa"/>
        </authorList>
    </citation>
    <scope>IDENTIFICATION</scope>
</reference>
<dbReference type="SUPFAM" id="SSF55931">
    <property type="entry name" value="Glutamine synthetase/guanido kinase"/>
    <property type="match status" value="1"/>
</dbReference>
<reference evidence="8" key="1">
    <citation type="submission" date="2012-12" db="EMBL/GenBank/DDBJ databases">
        <authorList>
            <person name="Hellsten U."/>
            <person name="Grimwood J."/>
            <person name="Chapman J.A."/>
            <person name="Shapiro H."/>
            <person name="Aerts A."/>
            <person name="Otillar R.P."/>
            <person name="Terry A.Y."/>
            <person name="Boore J.L."/>
            <person name="Simakov O."/>
            <person name="Marletaz F."/>
            <person name="Cho S.-J."/>
            <person name="Edsinger-Gonzales E."/>
            <person name="Havlak P."/>
            <person name="Kuo D.-H."/>
            <person name="Larsson T."/>
            <person name="Lv J."/>
            <person name="Arendt D."/>
            <person name="Savage R."/>
            <person name="Osoegawa K."/>
            <person name="de Jong P."/>
            <person name="Lindberg D.R."/>
            <person name="Seaver E.C."/>
            <person name="Weisblat D.A."/>
            <person name="Putnam N.H."/>
            <person name="Grigoriev I.V."/>
            <person name="Rokhsar D.S."/>
        </authorList>
    </citation>
    <scope>NUCLEOTIDE SEQUENCE</scope>
</reference>
<organism evidence="7 8">
    <name type="scientific">Helobdella robusta</name>
    <name type="common">Californian leech</name>
    <dbReference type="NCBI Taxonomy" id="6412"/>
    <lineage>
        <taxon>Eukaryota</taxon>
        <taxon>Metazoa</taxon>
        <taxon>Spiralia</taxon>
        <taxon>Lophotrochozoa</taxon>
        <taxon>Annelida</taxon>
        <taxon>Clitellata</taxon>
        <taxon>Hirudinea</taxon>
        <taxon>Rhynchobdellida</taxon>
        <taxon>Glossiphoniidae</taxon>
        <taxon>Helobdella</taxon>
    </lineage>
</organism>
<dbReference type="InterPro" id="IPR017959">
    <property type="entry name" value="Asn/Gln-tRNA_amidoTrfase_suB/E"/>
</dbReference>
<dbReference type="InterPro" id="IPR004413">
    <property type="entry name" value="GatB"/>
</dbReference>
<reference evidence="6 8" key="2">
    <citation type="journal article" date="2013" name="Nature">
        <title>Insights into bilaterian evolution from three spiralian genomes.</title>
        <authorList>
            <person name="Simakov O."/>
            <person name="Marletaz F."/>
            <person name="Cho S.J."/>
            <person name="Edsinger-Gonzales E."/>
            <person name="Havlak P."/>
            <person name="Hellsten U."/>
            <person name="Kuo D.H."/>
            <person name="Larsson T."/>
            <person name="Lv J."/>
            <person name="Arendt D."/>
            <person name="Savage R."/>
            <person name="Osoegawa K."/>
            <person name="de Jong P."/>
            <person name="Grimwood J."/>
            <person name="Chapman J.A."/>
            <person name="Shapiro H."/>
            <person name="Aerts A."/>
            <person name="Otillar R.P."/>
            <person name="Terry A.Y."/>
            <person name="Boore J.L."/>
            <person name="Grigoriev I.V."/>
            <person name="Lindberg D.R."/>
            <person name="Seaver E.C."/>
            <person name="Weisblat D.A."/>
            <person name="Putnam N.H."/>
            <person name="Rokhsar D.S."/>
        </authorList>
    </citation>
    <scope>NUCLEOTIDE SEQUENCE</scope>
</reference>
<dbReference type="EnsemblMetazoa" id="HelroT119237">
    <property type="protein sequence ID" value="HelroP119237"/>
    <property type="gene ID" value="HelroG119237"/>
</dbReference>
<dbReference type="OrthoDB" id="1722066at2759"/>
<keyword evidence="8" id="KW-1185">Reference proteome</keyword>
<accession>T1EGM7</accession>
<dbReference type="GeneID" id="20195727"/>
<keyword evidence="4" id="KW-0648">Protein biosynthesis</keyword>
<dbReference type="Pfam" id="PF02934">
    <property type="entry name" value="GatB_N"/>
    <property type="match status" value="1"/>
</dbReference>
<dbReference type="EMBL" id="AMQM01007978">
    <property type="status" value="NOT_ANNOTATED_CDS"/>
    <property type="molecule type" value="Genomic_DNA"/>
</dbReference>
<dbReference type="PANTHER" id="PTHR11659">
    <property type="entry name" value="GLUTAMYL-TRNA GLN AMIDOTRANSFERASE SUBUNIT B MITOCHONDRIAL AND PROKARYOTIC PET112-RELATED"/>
    <property type="match status" value="1"/>
</dbReference>
<dbReference type="HOGENOM" id="CLU_019240_1_0_1"/>
<evidence type="ECO:0000313" key="7">
    <source>
        <dbReference type="EnsemblMetazoa" id="HelroP119237"/>
    </source>
</evidence>
<feature type="domain" description="Aspartyl/Glutamyl-tRNA(Gln) amidotransferase subunit B/E catalytic" evidence="5">
    <location>
        <begin position="4"/>
        <end position="286"/>
    </location>
</feature>
<dbReference type="STRING" id="6412.T1EGM7"/>
<proteinExistence type="predicted"/>
<keyword evidence="3" id="KW-0067">ATP-binding</keyword>
<evidence type="ECO:0000313" key="6">
    <source>
        <dbReference type="EMBL" id="ESN91250.1"/>
    </source>
</evidence>
<dbReference type="InterPro" id="IPR017958">
    <property type="entry name" value="Gln-tRNA_amidoTrfase_suB_CS"/>
</dbReference>
<dbReference type="GO" id="GO:0005524">
    <property type="term" value="F:ATP binding"/>
    <property type="evidence" value="ECO:0007669"/>
    <property type="project" value="UniProtKB-KW"/>
</dbReference>
<dbReference type="EMBL" id="AMQM01007979">
    <property type="status" value="NOT_ANNOTATED_CDS"/>
    <property type="molecule type" value="Genomic_DNA"/>
</dbReference>
<dbReference type="eggNOG" id="KOG2438">
    <property type="taxonomic scope" value="Eukaryota"/>
</dbReference>
<dbReference type="PANTHER" id="PTHR11659:SF0">
    <property type="entry name" value="GLUTAMYL-TRNA(GLN) AMIDOTRANSFERASE SUBUNIT B, MITOCHONDRIAL"/>
    <property type="match status" value="1"/>
</dbReference>
<dbReference type="AlphaFoldDB" id="T1EGM7"/>
<dbReference type="NCBIfam" id="NF004012">
    <property type="entry name" value="PRK05477.1-2"/>
    <property type="match status" value="1"/>
</dbReference>
<evidence type="ECO:0000256" key="2">
    <source>
        <dbReference type="ARBA" id="ARBA00022741"/>
    </source>
</evidence>
<dbReference type="OMA" id="TCEGKMS"/>
<keyword evidence="2" id="KW-0547">Nucleotide-binding</keyword>
<evidence type="ECO:0000259" key="5">
    <source>
        <dbReference type="Pfam" id="PF02934"/>
    </source>
</evidence>
<dbReference type="InterPro" id="IPR006075">
    <property type="entry name" value="Asn/Gln-tRNA_Trfase_suB/E_cat"/>
</dbReference>
<protein>
    <recommendedName>
        <fullName evidence="5">Aspartyl/Glutamyl-tRNA(Gln) amidotransferase subunit B/E catalytic domain-containing protein</fullName>
    </recommendedName>
</protein>
<evidence type="ECO:0000256" key="3">
    <source>
        <dbReference type="ARBA" id="ARBA00022840"/>
    </source>
</evidence>
<keyword evidence="1" id="KW-0436">Ligase</keyword>
<dbReference type="GO" id="GO:0070681">
    <property type="term" value="P:glutaminyl-tRNAGln biosynthesis via transamidation"/>
    <property type="evidence" value="ECO:0000318"/>
    <property type="project" value="GO_Central"/>
</dbReference>
<gene>
    <name evidence="7" type="primary">20195727</name>
    <name evidence="6" type="ORF">HELRODRAFT_119237</name>
</gene>
<evidence type="ECO:0000313" key="8">
    <source>
        <dbReference type="Proteomes" id="UP000015101"/>
    </source>
</evidence>
<name>T1EGM7_HELRO</name>